<evidence type="ECO:0000313" key="2">
    <source>
        <dbReference type="EMBL" id="KNC86822.1"/>
    </source>
</evidence>
<keyword evidence="3" id="KW-1185">Reference proteome</keyword>
<evidence type="ECO:0000256" key="1">
    <source>
        <dbReference type="SAM" id="Phobius"/>
    </source>
</evidence>
<proteinExistence type="predicted"/>
<dbReference type="AlphaFoldDB" id="A0A0L0GCS9"/>
<dbReference type="GeneID" id="25901558"/>
<protein>
    <submittedName>
        <fullName evidence="2">Uncharacterized protein</fullName>
    </submittedName>
</protein>
<name>A0A0L0GCS9_9EUKA</name>
<feature type="transmembrane region" description="Helical" evidence="1">
    <location>
        <begin position="60"/>
        <end position="82"/>
    </location>
</feature>
<dbReference type="EMBL" id="KQ241634">
    <property type="protein sequence ID" value="KNC86822.1"/>
    <property type="molecule type" value="Genomic_DNA"/>
</dbReference>
<organism evidence="2 3">
    <name type="scientific">Sphaeroforma arctica JP610</name>
    <dbReference type="NCBI Taxonomy" id="667725"/>
    <lineage>
        <taxon>Eukaryota</taxon>
        <taxon>Ichthyosporea</taxon>
        <taxon>Ichthyophonida</taxon>
        <taxon>Sphaeroforma</taxon>
    </lineage>
</organism>
<sequence>MNASGDTTSVWADMYNQMGDVMTALANVNATQSANSLDDLMKEGMYGKKLFTKPPNGTNAFITSSIFNSCIFLGGVLAFSMLRRKFPGTVPPQILTYDA</sequence>
<keyword evidence="1" id="KW-0472">Membrane</keyword>
<dbReference type="RefSeq" id="XP_014160724.1">
    <property type="nucleotide sequence ID" value="XM_014305249.1"/>
</dbReference>
<keyword evidence="1" id="KW-1133">Transmembrane helix</keyword>
<accession>A0A0L0GCS9</accession>
<evidence type="ECO:0000313" key="3">
    <source>
        <dbReference type="Proteomes" id="UP000054560"/>
    </source>
</evidence>
<dbReference type="Proteomes" id="UP000054560">
    <property type="component" value="Unassembled WGS sequence"/>
</dbReference>
<keyword evidence="1" id="KW-0812">Transmembrane</keyword>
<gene>
    <name evidence="2" type="ORF">SARC_01054</name>
</gene>
<reference evidence="2 3" key="1">
    <citation type="submission" date="2011-02" db="EMBL/GenBank/DDBJ databases">
        <title>The Genome Sequence of Sphaeroforma arctica JP610.</title>
        <authorList>
            <consortium name="The Broad Institute Genome Sequencing Platform"/>
            <person name="Russ C."/>
            <person name="Cuomo C."/>
            <person name="Young S.K."/>
            <person name="Zeng Q."/>
            <person name="Gargeya S."/>
            <person name="Alvarado L."/>
            <person name="Berlin A."/>
            <person name="Chapman S.B."/>
            <person name="Chen Z."/>
            <person name="Freedman E."/>
            <person name="Gellesch M."/>
            <person name="Goldberg J."/>
            <person name="Griggs A."/>
            <person name="Gujja S."/>
            <person name="Heilman E."/>
            <person name="Heiman D."/>
            <person name="Howarth C."/>
            <person name="Mehta T."/>
            <person name="Neiman D."/>
            <person name="Pearson M."/>
            <person name="Roberts A."/>
            <person name="Saif S."/>
            <person name="Shea T."/>
            <person name="Shenoy N."/>
            <person name="Sisk P."/>
            <person name="Stolte C."/>
            <person name="Sykes S."/>
            <person name="White J."/>
            <person name="Yandava C."/>
            <person name="Burger G."/>
            <person name="Gray M.W."/>
            <person name="Holland P.W.H."/>
            <person name="King N."/>
            <person name="Lang F.B.F."/>
            <person name="Roger A.J."/>
            <person name="Ruiz-Trillo I."/>
            <person name="Haas B."/>
            <person name="Nusbaum C."/>
            <person name="Birren B."/>
        </authorList>
    </citation>
    <scope>NUCLEOTIDE SEQUENCE [LARGE SCALE GENOMIC DNA]</scope>
    <source>
        <strain evidence="2 3">JP610</strain>
    </source>
</reference>